<name>A0AAV1S9D3_9ROSI</name>
<dbReference type="EMBL" id="CAWUPB010001173">
    <property type="protein sequence ID" value="CAK7347037.1"/>
    <property type="molecule type" value="Genomic_DNA"/>
</dbReference>
<sequence length="66" mass="7656">KKLNEWKEKNLSRAEKVVLIKSEGEILEQGSPWLMGDGSSVKIWNDKWLPQHNGFCIWSAMKVLDE</sequence>
<dbReference type="AlphaFoldDB" id="A0AAV1S9D3"/>
<feature type="non-terminal residue" evidence="1">
    <location>
        <position position="1"/>
    </location>
</feature>
<keyword evidence="2" id="KW-1185">Reference proteome</keyword>
<protein>
    <submittedName>
        <fullName evidence="1">Uncharacterized protein</fullName>
    </submittedName>
</protein>
<gene>
    <name evidence="1" type="ORF">DCAF_LOCUS19717</name>
</gene>
<proteinExistence type="predicted"/>
<dbReference type="Proteomes" id="UP001314170">
    <property type="component" value="Unassembled WGS sequence"/>
</dbReference>
<accession>A0AAV1S9D3</accession>
<comment type="caution">
    <text evidence="1">The sequence shown here is derived from an EMBL/GenBank/DDBJ whole genome shotgun (WGS) entry which is preliminary data.</text>
</comment>
<evidence type="ECO:0000313" key="2">
    <source>
        <dbReference type="Proteomes" id="UP001314170"/>
    </source>
</evidence>
<organism evidence="1 2">
    <name type="scientific">Dovyalis caffra</name>
    <dbReference type="NCBI Taxonomy" id="77055"/>
    <lineage>
        <taxon>Eukaryota</taxon>
        <taxon>Viridiplantae</taxon>
        <taxon>Streptophyta</taxon>
        <taxon>Embryophyta</taxon>
        <taxon>Tracheophyta</taxon>
        <taxon>Spermatophyta</taxon>
        <taxon>Magnoliopsida</taxon>
        <taxon>eudicotyledons</taxon>
        <taxon>Gunneridae</taxon>
        <taxon>Pentapetalae</taxon>
        <taxon>rosids</taxon>
        <taxon>fabids</taxon>
        <taxon>Malpighiales</taxon>
        <taxon>Salicaceae</taxon>
        <taxon>Flacourtieae</taxon>
        <taxon>Dovyalis</taxon>
    </lineage>
</organism>
<reference evidence="1 2" key="1">
    <citation type="submission" date="2024-01" db="EMBL/GenBank/DDBJ databases">
        <authorList>
            <person name="Waweru B."/>
        </authorList>
    </citation>
    <scope>NUCLEOTIDE SEQUENCE [LARGE SCALE GENOMIC DNA]</scope>
</reference>
<evidence type="ECO:0000313" key="1">
    <source>
        <dbReference type="EMBL" id="CAK7347037.1"/>
    </source>
</evidence>